<dbReference type="Proteomes" id="UP000054729">
    <property type="component" value="Unassembled WGS sequence"/>
</dbReference>
<dbReference type="EMBL" id="LNZB01000002">
    <property type="protein sequence ID" value="KTD83079.1"/>
    <property type="molecule type" value="Genomic_DNA"/>
</dbReference>
<dbReference type="Gene3D" id="3.30.70.890">
    <property type="entry name" value="GHMP kinase, C-terminal domain"/>
    <property type="match status" value="1"/>
</dbReference>
<protein>
    <recommendedName>
        <fullName evidence="3">Mevalonate kinase</fullName>
    </recommendedName>
</protein>
<dbReference type="InterPro" id="IPR036554">
    <property type="entry name" value="GHMP_kinase_C_sf"/>
</dbReference>
<sequence length="292" mass="32770">MKWQIPAKTFLVGEYSAIAEESAIILTTKPFFELSINRDEPHYDIHPHSPAGKFWQQKLLKMENLEWHDPYHGLGGLGASSAQFLACYLAACAHNTLQPNLNDLLADYYQASWSGEGLRPSGYDVIAQSQRACVFINKKRKSITSFPWIFSNLSFLIVHTGIKLATHEHLKMTALPSSIQQLSFIVDQTKHAFEQVDDLLLIQSVNHYHNELQDLRLVHPNSLSLIEELKKNPHVLAIKGCGALGTDTLLIFTKIVNKVELIELIQSMGLTLLATESQMTSTTHTGLIDIQL</sequence>
<dbReference type="SUPFAM" id="SSF54211">
    <property type="entry name" value="Ribosomal protein S5 domain 2-like"/>
    <property type="match status" value="1"/>
</dbReference>
<dbReference type="SUPFAM" id="SSF55060">
    <property type="entry name" value="GHMP Kinase, C-terminal domain"/>
    <property type="match status" value="1"/>
</dbReference>
<dbReference type="RefSeq" id="WP_058478939.1">
    <property type="nucleotide sequence ID" value="NZ_CAAAIQ010000029.1"/>
</dbReference>
<evidence type="ECO:0000313" key="1">
    <source>
        <dbReference type="EMBL" id="KTD83079.1"/>
    </source>
</evidence>
<accession>A0A0W1AP24</accession>
<gene>
    <name evidence="1" type="ORF">Lwal_0067</name>
</gene>
<reference evidence="1 2" key="1">
    <citation type="submission" date="2015-11" db="EMBL/GenBank/DDBJ databases">
        <title>Genomic analysis of 38 Legionella species identifies large and diverse effector repertoires.</title>
        <authorList>
            <person name="Burstein D."/>
            <person name="Amaro F."/>
            <person name="Zusman T."/>
            <person name="Lifshitz Z."/>
            <person name="Cohen O."/>
            <person name="Gilbert J.A."/>
            <person name="Pupko T."/>
            <person name="Shuman H.A."/>
            <person name="Segal G."/>
        </authorList>
    </citation>
    <scope>NUCLEOTIDE SEQUENCE [LARGE SCALE GENOMIC DNA]</scope>
    <source>
        <strain evidence="1 2">ATCC 51914</strain>
    </source>
</reference>
<organism evidence="1 2">
    <name type="scientific">Legionella waltersii</name>
    <dbReference type="NCBI Taxonomy" id="66969"/>
    <lineage>
        <taxon>Bacteria</taxon>
        <taxon>Pseudomonadati</taxon>
        <taxon>Pseudomonadota</taxon>
        <taxon>Gammaproteobacteria</taxon>
        <taxon>Legionellales</taxon>
        <taxon>Legionellaceae</taxon>
        <taxon>Legionella</taxon>
    </lineage>
</organism>
<comment type="caution">
    <text evidence="1">The sequence shown here is derived from an EMBL/GenBank/DDBJ whole genome shotgun (WGS) entry which is preliminary data.</text>
</comment>
<dbReference type="AlphaFoldDB" id="A0A0W1AP24"/>
<dbReference type="PATRIC" id="fig|66969.6.peg.75"/>
<name>A0A0W1AP24_9GAMM</name>
<evidence type="ECO:0008006" key="3">
    <source>
        <dbReference type="Google" id="ProtNLM"/>
    </source>
</evidence>
<keyword evidence="2" id="KW-1185">Reference proteome</keyword>
<dbReference type="STRING" id="66969.Lwal_0067"/>
<proteinExistence type="predicted"/>
<dbReference type="InterPro" id="IPR020568">
    <property type="entry name" value="Ribosomal_Su5_D2-typ_SF"/>
</dbReference>
<evidence type="ECO:0000313" key="2">
    <source>
        <dbReference type="Proteomes" id="UP000054729"/>
    </source>
</evidence>
<dbReference type="OrthoDB" id="5652956at2"/>